<protein>
    <submittedName>
        <fullName evidence="4">Cytochrome P450</fullName>
    </submittedName>
</protein>
<accession>A0ABX5M8U6</accession>
<keyword evidence="2" id="KW-0479">Metal-binding</keyword>
<dbReference type="InterPro" id="IPR002403">
    <property type="entry name" value="Cyt_P450_E_grp-IV"/>
</dbReference>
<dbReference type="EMBL" id="QICQ01000059">
    <property type="protein sequence ID" value="PXV73200.1"/>
    <property type="molecule type" value="Genomic_DNA"/>
</dbReference>
<dbReference type="PANTHER" id="PTHR46696">
    <property type="entry name" value="P450, PUTATIVE (EUROFUNG)-RELATED"/>
    <property type="match status" value="1"/>
</dbReference>
<dbReference type="Proteomes" id="UP000247780">
    <property type="component" value="Unassembled WGS sequence"/>
</dbReference>
<gene>
    <name evidence="4" type="ORF">C8R14_1594</name>
</gene>
<evidence type="ECO:0000256" key="1">
    <source>
        <dbReference type="ARBA" id="ARBA00010617"/>
    </source>
</evidence>
<evidence type="ECO:0000313" key="5">
    <source>
        <dbReference type="Proteomes" id="UP000247780"/>
    </source>
</evidence>
<comment type="similarity">
    <text evidence="1">Belongs to the cytochrome P450 family.</text>
</comment>
<name>A0ABX5M8U6_9PROT</name>
<evidence type="ECO:0000256" key="3">
    <source>
        <dbReference type="ARBA" id="ARBA00023004"/>
    </source>
</evidence>
<keyword evidence="3" id="KW-0408">Iron</keyword>
<organism evidence="4 5">
    <name type="scientific">Nitrosomonas eutropha</name>
    <dbReference type="NCBI Taxonomy" id="916"/>
    <lineage>
        <taxon>Bacteria</taxon>
        <taxon>Pseudomonadati</taxon>
        <taxon>Pseudomonadota</taxon>
        <taxon>Betaproteobacteria</taxon>
        <taxon>Nitrosomonadales</taxon>
        <taxon>Nitrosomonadaceae</taxon>
        <taxon>Nitrosomonas</taxon>
    </lineage>
</organism>
<comment type="caution">
    <text evidence="4">The sequence shown here is derived from an EMBL/GenBank/DDBJ whole genome shotgun (WGS) entry which is preliminary data.</text>
</comment>
<proteinExistence type="inferred from homology"/>
<evidence type="ECO:0000313" key="4">
    <source>
        <dbReference type="EMBL" id="PXV73200.1"/>
    </source>
</evidence>
<dbReference type="Pfam" id="PF00067">
    <property type="entry name" value="p450"/>
    <property type="match status" value="1"/>
</dbReference>
<dbReference type="RefSeq" id="WP_011634887.1">
    <property type="nucleotide sequence ID" value="NZ_QICQ01000059.1"/>
</dbReference>
<dbReference type="InterPro" id="IPR001128">
    <property type="entry name" value="Cyt_P450"/>
</dbReference>
<dbReference type="PRINTS" id="PR00465">
    <property type="entry name" value="EP450IV"/>
</dbReference>
<reference evidence="4 5" key="1">
    <citation type="submission" date="2018-04" db="EMBL/GenBank/DDBJ databases">
        <title>Active sludge and wastewater microbial communities from Klosterneuburg, Austria.</title>
        <authorList>
            <person name="Wagner M."/>
        </authorList>
    </citation>
    <scope>NUCLEOTIDE SEQUENCE [LARGE SCALE GENOMIC DNA]</scope>
    <source>
        <strain evidence="4 5">Nm 57</strain>
    </source>
</reference>
<sequence>MLRLKEDKYEVLNDSSFEQALYWADVEPDEPDYAESLERLRKYALEALRLEPQGEVLLRVCVQDNDVLGGVSLGKGTVVFVAYAAAILDPEVVPNPAAFDVTRDERLTPYLCNQERASEAPQSLIYLQHGYGRHKCLGRYASEITMQELLRAMLRIGSLVRRGELEMDEENWFVMRFKIGF</sequence>
<keyword evidence="5" id="KW-1185">Reference proteome</keyword>
<dbReference type="InterPro" id="IPR036396">
    <property type="entry name" value="Cyt_P450_sf"/>
</dbReference>
<dbReference type="SUPFAM" id="SSF48264">
    <property type="entry name" value="Cytochrome P450"/>
    <property type="match status" value="1"/>
</dbReference>
<dbReference type="PANTHER" id="PTHR46696:SF1">
    <property type="entry name" value="CYTOCHROME P450 YJIB-RELATED"/>
    <property type="match status" value="1"/>
</dbReference>
<dbReference type="Gene3D" id="1.10.630.10">
    <property type="entry name" value="Cytochrome P450"/>
    <property type="match status" value="1"/>
</dbReference>
<evidence type="ECO:0000256" key="2">
    <source>
        <dbReference type="ARBA" id="ARBA00022723"/>
    </source>
</evidence>